<dbReference type="Proteomes" id="UP001362999">
    <property type="component" value="Unassembled WGS sequence"/>
</dbReference>
<keyword evidence="3" id="KW-1185">Reference proteome</keyword>
<name>A0AAW0BL22_9AGAR</name>
<proteinExistence type="predicted"/>
<reference evidence="2 3" key="1">
    <citation type="journal article" date="2024" name="J Genomics">
        <title>Draft genome sequencing and assembly of Favolaschia claudopus CIRM-BRFM 2984 isolated from oak limbs.</title>
        <authorList>
            <person name="Navarro D."/>
            <person name="Drula E."/>
            <person name="Chaduli D."/>
            <person name="Cazenave R."/>
            <person name="Ahrendt S."/>
            <person name="Wang J."/>
            <person name="Lipzen A."/>
            <person name="Daum C."/>
            <person name="Barry K."/>
            <person name="Grigoriev I.V."/>
            <person name="Favel A."/>
            <person name="Rosso M.N."/>
            <person name="Martin F."/>
        </authorList>
    </citation>
    <scope>NUCLEOTIDE SEQUENCE [LARGE SCALE GENOMIC DNA]</scope>
    <source>
        <strain evidence="2 3">CIRM-BRFM 2984</strain>
    </source>
</reference>
<gene>
    <name evidence="2" type="ORF">R3P38DRAFT_2527174</name>
</gene>
<evidence type="ECO:0000313" key="2">
    <source>
        <dbReference type="EMBL" id="KAK7026925.1"/>
    </source>
</evidence>
<organism evidence="2 3">
    <name type="scientific">Favolaschia claudopus</name>
    <dbReference type="NCBI Taxonomy" id="2862362"/>
    <lineage>
        <taxon>Eukaryota</taxon>
        <taxon>Fungi</taxon>
        <taxon>Dikarya</taxon>
        <taxon>Basidiomycota</taxon>
        <taxon>Agaricomycotina</taxon>
        <taxon>Agaricomycetes</taxon>
        <taxon>Agaricomycetidae</taxon>
        <taxon>Agaricales</taxon>
        <taxon>Marasmiineae</taxon>
        <taxon>Mycenaceae</taxon>
        <taxon>Favolaschia</taxon>
    </lineage>
</organism>
<accession>A0AAW0BL22</accession>
<sequence>MPGDKAIQISREQVLVLPNFAMTDYASQGKTRPWNVVDLHNCKDHASYYTALSRSATSAGTVIVQGMDPSKITKGIKGYLRQEFRELGILNEITAKLFDGSLVGHVDGVNRRELIASYRAHVVNIKETENEHLALLEYEPIDPGVHTSYRAHVVNIKETENEHLALLEYEPIDPGVHTGSWKLLGDDARKASKKTTSVKKRKPEESESKPKSKKKRRTGEKEQNCDSTEVTSRREPRGIRWDAENYSCAYDSIFTVLFGIWNDNGPRWSDRFGNISSPMKDLACAFERVATGTESLEGARDLIRAKLHALDNNRFPNGRVYTYLGNPLSALFGRRMWGVQKTKCLRCDKTYDERPGFSDLRTITNELGDAVNNCRYGVADWVRADKLRDSAYKCGVCGSGLVVVNTTMSAPPLMIFELATADIRISSKVQLLSNNQTVSYSLRGAVYSGGKHFTCRVIDSDGSVWYNDGIETGRRSLFEGLMSELPDDFLDTSRARDLVREVAVAIYGIDD</sequence>
<comment type="caution">
    <text evidence="2">The sequence shown here is derived from an EMBL/GenBank/DDBJ whole genome shotgun (WGS) entry which is preliminary data.</text>
</comment>
<feature type="compositionally biased region" description="Basic residues" evidence="1">
    <location>
        <begin position="192"/>
        <end position="201"/>
    </location>
</feature>
<dbReference type="EMBL" id="JAWWNJ010000030">
    <property type="protein sequence ID" value="KAK7026925.1"/>
    <property type="molecule type" value="Genomic_DNA"/>
</dbReference>
<dbReference type="AlphaFoldDB" id="A0AAW0BL22"/>
<feature type="region of interest" description="Disordered" evidence="1">
    <location>
        <begin position="192"/>
        <end position="236"/>
    </location>
</feature>
<protein>
    <submittedName>
        <fullName evidence="2">Uncharacterized protein</fullName>
    </submittedName>
</protein>
<evidence type="ECO:0000313" key="3">
    <source>
        <dbReference type="Proteomes" id="UP001362999"/>
    </source>
</evidence>
<evidence type="ECO:0000256" key="1">
    <source>
        <dbReference type="SAM" id="MobiDB-lite"/>
    </source>
</evidence>